<organism evidence="3 4">
    <name type="scientific">Botryobasidium botryosum (strain FD-172 SS1)</name>
    <dbReference type="NCBI Taxonomy" id="930990"/>
    <lineage>
        <taxon>Eukaryota</taxon>
        <taxon>Fungi</taxon>
        <taxon>Dikarya</taxon>
        <taxon>Basidiomycota</taxon>
        <taxon>Agaricomycotina</taxon>
        <taxon>Agaricomycetes</taxon>
        <taxon>Cantharellales</taxon>
        <taxon>Botryobasidiaceae</taxon>
        <taxon>Botryobasidium</taxon>
    </lineage>
</organism>
<proteinExistence type="predicted"/>
<dbReference type="OrthoDB" id="952271at2759"/>
<dbReference type="Proteomes" id="UP000027195">
    <property type="component" value="Unassembled WGS sequence"/>
</dbReference>
<dbReference type="InParanoid" id="A0A067MX04"/>
<gene>
    <name evidence="3" type="ORF">BOTBODRAFT_51487</name>
</gene>
<dbReference type="AlphaFoldDB" id="A0A067MX04"/>
<evidence type="ECO:0000259" key="2">
    <source>
        <dbReference type="Pfam" id="PF05193"/>
    </source>
</evidence>
<feature type="compositionally biased region" description="Polar residues" evidence="1">
    <location>
        <begin position="1"/>
        <end position="20"/>
    </location>
</feature>
<name>A0A067MX04_BOTB1</name>
<dbReference type="EMBL" id="KL198018">
    <property type="protein sequence ID" value="KDQ20149.1"/>
    <property type="molecule type" value="Genomic_DNA"/>
</dbReference>
<feature type="region of interest" description="Disordered" evidence="1">
    <location>
        <begin position="1"/>
        <end position="28"/>
    </location>
</feature>
<sequence>MTQANGNGSASAQTSGNATPDESDGGPIWRETRRRLLEWYEKEYCASKMTLAILGRESLDKLTSPAVKHFSPILTRNEGAIIPAKRGLGRLEQESAIICLKCEVNGLHRTKAAHISWFLRDSNSSSSSGSQQAMSMICDTIMV</sequence>
<dbReference type="InterPro" id="IPR007863">
    <property type="entry name" value="Peptidase_M16_C"/>
</dbReference>
<evidence type="ECO:0000256" key="1">
    <source>
        <dbReference type="SAM" id="MobiDB-lite"/>
    </source>
</evidence>
<evidence type="ECO:0000313" key="3">
    <source>
        <dbReference type="EMBL" id="KDQ20149.1"/>
    </source>
</evidence>
<dbReference type="Pfam" id="PF05193">
    <property type="entry name" value="Peptidase_M16_C"/>
    <property type="match status" value="1"/>
</dbReference>
<feature type="domain" description="Peptidase M16 C-terminal" evidence="2">
    <location>
        <begin position="32"/>
        <end position="96"/>
    </location>
</feature>
<protein>
    <recommendedName>
        <fullName evidence="2">Peptidase M16 C-terminal domain-containing protein</fullName>
    </recommendedName>
</protein>
<dbReference type="Gene3D" id="3.30.830.10">
    <property type="entry name" value="Metalloenzyme, LuxS/M16 peptidase-like"/>
    <property type="match status" value="1"/>
</dbReference>
<keyword evidence="4" id="KW-1185">Reference proteome</keyword>
<evidence type="ECO:0000313" key="4">
    <source>
        <dbReference type="Proteomes" id="UP000027195"/>
    </source>
</evidence>
<reference evidence="4" key="1">
    <citation type="journal article" date="2014" name="Proc. Natl. Acad. Sci. U.S.A.">
        <title>Extensive sampling of basidiomycete genomes demonstrates inadequacy of the white-rot/brown-rot paradigm for wood decay fungi.</title>
        <authorList>
            <person name="Riley R."/>
            <person name="Salamov A.A."/>
            <person name="Brown D.W."/>
            <person name="Nagy L.G."/>
            <person name="Floudas D."/>
            <person name="Held B.W."/>
            <person name="Levasseur A."/>
            <person name="Lombard V."/>
            <person name="Morin E."/>
            <person name="Otillar R."/>
            <person name="Lindquist E.A."/>
            <person name="Sun H."/>
            <person name="LaButti K.M."/>
            <person name="Schmutz J."/>
            <person name="Jabbour D."/>
            <person name="Luo H."/>
            <person name="Baker S.E."/>
            <person name="Pisabarro A.G."/>
            <person name="Walton J.D."/>
            <person name="Blanchette R.A."/>
            <person name="Henrissat B."/>
            <person name="Martin F."/>
            <person name="Cullen D."/>
            <person name="Hibbett D.S."/>
            <person name="Grigoriev I.V."/>
        </authorList>
    </citation>
    <scope>NUCLEOTIDE SEQUENCE [LARGE SCALE GENOMIC DNA]</scope>
    <source>
        <strain evidence="4">FD-172 SS1</strain>
    </source>
</reference>
<dbReference type="STRING" id="930990.A0A067MX04"/>
<dbReference type="HOGENOM" id="CLU_1805861_0_0_1"/>
<accession>A0A067MX04</accession>